<accession>A0AA86U9R3</accession>
<dbReference type="Proteomes" id="UP001642409">
    <property type="component" value="Unassembled WGS sequence"/>
</dbReference>
<evidence type="ECO:0000313" key="3">
    <source>
        <dbReference type="Proteomes" id="UP001642409"/>
    </source>
</evidence>
<dbReference type="EMBL" id="CATOUU010000793">
    <property type="protein sequence ID" value="CAI9949075.1"/>
    <property type="molecule type" value="Genomic_DNA"/>
</dbReference>
<dbReference type="EMBL" id="CAXDID020000164">
    <property type="protein sequence ID" value="CAL6045517.1"/>
    <property type="molecule type" value="Genomic_DNA"/>
</dbReference>
<protein>
    <submittedName>
        <fullName evidence="2">Hypothetical_protein</fullName>
    </submittedName>
</protein>
<gene>
    <name evidence="1" type="ORF">HINF_LOCUS36720</name>
    <name evidence="2" type="ORF">HINF_LOCUS41105</name>
</gene>
<evidence type="ECO:0000313" key="1">
    <source>
        <dbReference type="EMBL" id="CAI9949075.1"/>
    </source>
</evidence>
<comment type="caution">
    <text evidence="1">The sequence shown here is derived from an EMBL/GenBank/DDBJ whole genome shotgun (WGS) entry which is preliminary data.</text>
</comment>
<keyword evidence="3" id="KW-1185">Reference proteome</keyword>
<reference evidence="1" key="1">
    <citation type="submission" date="2023-06" db="EMBL/GenBank/DDBJ databases">
        <authorList>
            <person name="Kurt Z."/>
        </authorList>
    </citation>
    <scope>NUCLEOTIDE SEQUENCE</scope>
</reference>
<proteinExistence type="predicted"/>
<sequence>MNQLKFQVRQLTDNQLCQVNMLLVLQNVSMHCKLQFSWAQVELGFGILKIQSKMLIYRRLAILQKFTCKGFSCITLIFCNKMIYCVTSIITMLCFLDKLKESTTYYYQ</sequence>
<dbReference type="AlphaFoldDB" id="A0AA86U9R3"/>
<name>A0AA86U9R3_9EUKA</name>
<reference evidence="2 3" key="2">
    <citation type="submission" date="2024-07" db="EMBL/GenBank/DDBJ databases">
        <authorList>
            <person name="Akdeniz Z."/>
        </authorList>
    </citation>
    <scope>NUCLEOTIDE SEQUENCE [LARGE SCALE GENOMIC DNA]</scope>
</reference>
<evidence type="ECO:0000313" key="2">
    <source>
        <dbReference type="EMBL" id="CAL6045517.1"/>
    </source>
</evidence>
<organism evidence="1">
    <name type="scientific">Hexamita inflata</name>
    <dbReference type="NCBI Taxonomy" id="28002"/>
    <lineage>
        <taxon>Eukaryota</taxon>
        <taxon>Metamonada</taxon>
        <taxon>Diplomonadida</taxon>
        <taxon>Hexamitidae</taxon>
        <taxon>Hexamitinae</taxon>
        <taxon>Hexamita</taxon>
    </lineage>
</organism>